<gene>
    <name evidence="2" type="ORF">ERUC_LOCUS44480</name>
</gene>
<keyword evidence="1" id="KW-0812">Transmembrane</keyword>
<feature type="transmembrane region" description="Helical" evidence="1">
    <location>
        <begin position="6"/>
        <end position="26"/>
    </location>
</feature>
<organism evidence="2 3">
    <name type="scientific">Eruca vesicaria subsp. sativa</name>
    <name type="common">Garden rocket</name>
    <name type="synonym">Eruca sativa</name>
    <dbReference type="NCBI Taxonomy" id="29727"/>
    <lineage>
        <taxon>Eukaryota</taxon>
        <taxon>Viridiplantae</taxon>
        <taxon>Streptophyta</taxon>
        <taxon>Embryophyta</taxon>
        <taxon>Tracheophyta</taxon>
        <taxon>Spermatophyta</taxon>
        <taxon>Magnoliopsida</taxon>
        <taxon>eudicotyledons</taxon>
        <taxon>Gunneridae</taxon>
        <taxon>Pentapetalae</taxon>
        <taxon>rosids</taxon>
        <taxon>malvids</taxon>
        <taxon>Brassicales</taxon>
        <taxon>Brassicaceae</taxon>
        <taxon>Brassiceae</taxon>
        <taxon>Eruca</taxon>
    </lineage>
</organism>
<proteinExistence type="predicted"/>
<protein>
    <submittedName>
        <fullName evidence="2">Uncharacterized protein</fullName>
    </submittedName>
</protein>
<comment type="caution">
    <text evidence="2">The sequence shown here is derived from an EMBL/GenBank/DDBJ whole genome shotgun (WGS) entry which is preliminary data.</text>
</comment>
<dbReference type="Proteomes" id="UP001642260">
    <property type="component" value="Unassembled WGS sequence"/>
</dbReference>
<sequence length="70" mass="7944">MASPTSTSILFRIVILITSMVVLFYVCRPLYWKLSATIHDIGHNKQYGREGTLYKLLFAGARKVEILAVK</sequence>
<evidence type="ECO:0000313" key="3">
    <source>
        <dbReference type="Proteomes" id="UP001642260"/>
    </source>
</evidence>
<keyword evidence="3" id="KW-1185">Reference proteome</keyword>
<accession>A0ABC8M6R2</accession>
<dbReference type="EMBL" id="CAKOAT010975154">
    <property type="protein sequence ID" value="CAH8391997.1"/>
    <property type="molecule type" value="Genomic_DNA"/>
</dbReference>
<dbReference type="AlphaFoldDB" id="A0ABC8M6R2"/>
<evidence type="ECO:0000256" key="1">
    <source>
        <dbReference type="SAM" id="Phobius"/>
    </source>
</evidence>
<name>A0ABC8M6R2_ERUVS</name>
<keyword evidence="1" id="KW-1133">Transmembrane helix</keyword>
<reference evidence="2 3" key="1">
    <citation type="submission" date="2022-03" db="EMBL/GenBank/DDBJ databases">
        <authorList>
            <person name="Macdonald S."/>
            <person name="Ahmed S."/>
            <person name="Newling K."/>
        </authorList>
    </citation>
    <scope>NUCLEOTIDE SEQUENCE [LARGE SCALE GENOMIC DNA]</scope>
</reference>
<keyword evidence="1" id="KW-0472">Membrane</keyword>
<evidence type="ECO:0000313" key="2">
    <source>
        <dbReference type="EMBL" id="CAH8391997.1"/>
    </source>
</evidence>